<sequence>MDGKISSPENEINPLEEYREKTLDYLESTFPVNPNKFTSQDALNLSLVNATLAVVSEFPETTAMEQSAVISGLKMEREKIIDKLTGLIAYQTLTDALMYPTDEHIQSGLQAHSEILNKVAYLEGIPEDTLPENYPLYTNYDKIVNNLVQKLRSGESTKEERLVALELSIKASRFGNWINIAKNCMDIIENGAETGTVEQLLQNIHQGGYENITKSDLAARPILDHVADRPWEVANTLTFTFAGYPWLSNEKIKSSVLTWVQPNRELPIIKEYFSRKDIDVRMLEGATKGNKFLQASLSLARQIPISEIEHADFFIDPFSASDIIEGKDIESQNQLDAGFGETENHVHEITPSIHDDHKKYAEQLTPEEIKQELIKIGDACRIIRTLTQHPDHNFFGIDQGFPQQQGQQKDVEAYFSLKTGDVLKGFKAWVEMQNEGEDILMTKEKQTLLYALDEGYEILKGYYGIDEADPWNETATKISRIQTYKDHGFPKESDIQSTMSNIRAVRSS</sequence>
<accession>A0A1F4WIW7</accession>
<protein>
    <submittedName>
        <fullName evidence="1">Uncharacterized protein</fullName>
    </submittedName>
</protein>
<reference evidence="1 2" key="1">
    <citation type="journal article" date="2016" name="Nat. Commun.">
        <title>Thousands of microbial genomes shed light on interconnected biogeochemical processes in an aquifer system.</title>
        <authorList>
            <person name="Anantharaman K."/>
            <person name="Brown C.T."/>
            <person name="Hug L.A."/>
            <person name="Sharon I."/>
            <person name="Castelle C.J."/>
            <person name="Probst A.J."/>
            <person name="Thomas B.C."/>
            <person name="Singh A."/>
            <person name="Wilkins M.J."/>
            <person name="Karaoz U."/>
            <person name="Brodie E.L."/>
            <person name="Williams K.H."/>
            <person name="Hubbard S.S."/>
            <person name="Banfield J.F."/>
        </authorList>
    </citation>
    <scope>NUCLEOTIDE SEQUENCE [LARGE SCALE GENOMIC DNA]</scope>
</reference>
<dbReference type="AlphaFoldDB" id="A0A1F4WIW7"/>
<comment type="caution">
    <text evidence="1">The sequence shown here is derived from an EMBL/GenBank/DDBJ whole genome shotgun (WGS) entry which is preliminary data.</text>
</comment>
<dbReference type="Proteomes" id="UP000179113">
    <property type="component" value="Unassembled WGS sequence"/>
</dbReference>
<name>A0A1F4WIW7_UNCKA</name>
<evidence type="ECO:0000313" key="1">
    <source>
        <dbReference type="EMBL" id="OGC69357.1"/>
    </source>
</evidence>
<gene>
    <name evidence="1" type="ORF">A2415_03840</name>
</gene>
<organism evidence="1 2">
    <name type="scientific">candidate division WWE3 bacterium RIFOXYC1_FULL_39_7</name>
    <dbReference type="NCBI Taxonomy" id="1802643"/>
    <lineage>
        <taxon>Bacteria</taxon>
        <taxon>Katanobacteria</taxon>
    </lineage>
</organism>
<evidence type="ECO:0000313" key="2">
    <source>
        <dbReference type="Proteomes" id="UP000179113"/>
    </source>
</evidence>
<proteinExistence type="predicted"/>
<dbReference type="EMBL" id="MEWA01000021">
    <property type="protein sequence ID" value="OGC69357.1"/>
    <property type="molecule type" value="Genomic_DNA"/>
</dbReference>